<name>A0A2Z7D7Y8_9LAMI</name>
<dbReference type="GO" id="GO:0003677">
    <property type="term" value="F:DNA binding"/>
    <property type="evidence" value="ECO:0007669"/>
    <property type="project" value="UniProtKB-KW"/>
</dbReference>
<dbReference type="PANTHER" id="PTHR47103">
    <property type="entry name" value="DNA-BINDING PROTEIN"/>
    <property type="match status" value="1"/>
</dbReference>
<dbReference type="GO" id="GO:0008270">
    <property type="term" value="F:zinc ion binding"/>
    <property type="evidence" value="ECO:0007669"/>
    <property type="project" value="UniProtKB-KW"/>
</dbReference>
<reference evidence="3 4" key="1">
    <citation type="journal article" date="2015" name="Proc. Natl. Acad. Sci. U.S.A.">
        <title>The resurrection genome of Boea hygrometrica: A blueprint for survival of dehydration.</title>
        <authorList>
            <person name="Xiao L."/>
            <person name="Yang G."/>
            <person name="Zhang L."/>
            <person name="Yang X."/>
            <person name="Zhao S."/>
            <person name="Ji Z."/>
            <person name="Zhou Q."/>
            <person name="Hu M."/>
            <person name="Wang Y."/>
            <person name="Chen M."/>
            <person name="Xu Y."/>
            <person name="Jin H."/>
            <person name="Xiao X."/>
            <person name="Hu G."/>
            <person name="Bao F."/>
            <person name="Hu Y."/>
            <person name="Wan P."/>
            <person name="Li L."/>
            <person name="Deng X."/>
            <person name="Kuang T."/>
            <person name="Xiang C."/>
            <person name="Zhu J.K."/>
            <person name="Oliver M.J."/>
            <person name="He Y."/>
        </authorList>
    </citation>
    <scope>NUCLEOTIDE SEQUENCE [LARGE SCALE GENOMIC DNA]</scope>
    <source>
        <strain evidence="4">cv. XS01</strain>
    </source>
</reference>
<dbReference type="AlphaFoldDB" id="A0A2Z7D7Y8"/>
<dbReference type="InterPro" id="IPR036875">
    <property type="entry name" value="Znf_CCHC_sf"/>
</dbReference>
<keyword evidence="1" id="KW-0479">Metal-binding</keyword>
<dbReference type="PROSITE" id="PS50158">
    <property type="entry name" value="ZF_CCHC"/>
    <property type="match status" value="1"/>
</dbReference>
<dbReference type="PANTHER" id="PTHR47103:SF6">
    <property type="entry name" value="ZINC FINGER PROTEIN GIS2-LIKE"/>
    <property type="match status" value="1"/>
</dbReference>
<protein>
    <submittedName>
        <fullName evidence="3">DNA-binding protein HEXBP-like</fullName>
    </submittedName>
</protein>
<dbReference type="SMART" id="SM00343">
    <property type="entry name" value="ZnF_C2HC"/>
    <property type="match status" value="1"/>
</dbReference>
<organism evidence="3 4">
    <name type="scientific">Dorcoceras hygrometricum</name>
    <dbReference type="NCBI Taxonomy" id="472368"/>
    <lineage>
        <taxon>Eukaryota</taxon>
        <taxon>Viridiplantae</taxon>
        <taxon>Streptophyta</taxon>
        <taxon>Embryophyta</taxon>
        <taxon>Tracheophyta</taxon>
        <taxon>Spermatophyta</taxon>
        <taxon>Magnoliopsida</taxon>
        <taxon>eudicotyledons</taxon>
        <taxon>Gunneridae</taxon>
        <taxon>Pentapetalae</taxon>
        <taxon>asterids</taxon>
        <taxon>lamiids</taxon>
        <taxon>Lamiales</taxon>
        <taxon>Gesneriaceae</taxon>
        <taxon>Didymocarpoideae</taxon>
        <taxon>Trichosporeae</taxon>
        <taxon>Loxocarpinae</taxon>
        <taxon>Dorcoceras</taxon>
    </lineage>
</organism>
<dbReference type="OrthoDB" id="3863715at2759"/>
<dbReference type="Proteomes" id="UP000250235">
    <property type="component" value="Unassembled WGS sequence"/>
</dbReference>
<keyword evidence="3" id="KW-0238">DNA-binding</keyword>
<keyword evidence="1" id="KW-0863">Zinc-finger</keyword>
<evidence type="ECO:0000313" key="4">
    <source>
        <dbReference type="Proteomes" id="UP000250235"/>
    </source>
</evidence>
<dbReference type="Gene3D" id="4.10.60.10">
    <property type="entry name" value="Zinc finger, CCHC-type"/>
    <property type="match status" value="1"/>
</dbReference>
<sequence>MIPSATYATYLGTWLEIVQKAIHSKKGGLELVEVAFVTLCVGLASRWGHVSRDCISMAICHNCGGRGHMAFECPSVRFMDRYPQWC</sequence>
<dbReference type="SUPFAM" id="SSF57756">
    <property type="entry name" value="Retrovirus zinc finger-like domains"/>
    <property type="match status" value="1"/>
</dbReference>
<gene>
    <name evidence="3" type="ORF">F511_06500</name>
</gene>
<keyword evidence="1" id="KW-0862">Zinc</keyword>
<evidence type="ECO:0000256" key="1">
    <source>
        <dbReference type="PROSITE-ProRule" id="PRU00047"/>
    </source>
</evidence>
<dbReference type="Pfam" id="PF00098">
    <property type="entry name" value="zf-CCHC"/>
    <property type="match status" value="1"/>
</dbReference>
<feature type="domain" description="CCHC-type" evidence="2">
    <location>
        <begin position="60"/>
        <end position="75"/>
    </location>
</feature>
<keyword evidence="4" id="KW-1185">Reference proteome</keyword>
<proteinExistence type="predicted"/>
<dbReference type="InterPro" id="IPR001878">
    <property type="entry name" value="Znf_CCHC"/>
</dbReference>
<accession>A0A2Z7D7Y8</accession>
<evidence type="ECO:0000313" key="3">
    <source>
        <dbReference type="EMBL" id="KZV53358.1"/>
    </source>
</evidence>
<evidence type="ECO:0000259" key="2">
    <source>
        <dbReference type="PROSITE" id="PS50158"/>
    </source>
</evidence>
<dbReference type="EMBL" id="KQ990517">
    <property type="protein sequence ID" value="KZV53358.1"/>
    <property type="molecule type" value="Genomic_DNA"/>
</dbReference>